<dbReference type="InterPro" id="IPR031493">
    <property type="entry name" value="Zinc_ribbon_15"/>
</dbReference>
<name>A0A8T2UYP7_CERRI</name>
<gene>
    <name evidence="2" type="ORF">KP509_03G032700</name>
</gene>
<dbReference type="Pfam" id="PF17032">
    <property type="entry name" value="Zn_ribbon_15"/>
    <property type="match status" value="1"/>
</dbReference>
<dbReference type="AlphaFoldDB" id="A0A8T2UYP7"/>
<accession>A0A8T2UYP7</accession>
<dbReference type="OMA" id="CARVIEP"/>
<keyword evidence="3" id="KW-1185">Reference proteome</keyword>
<comment type="caution">
    <text evidence="2">The sequence shown here is derived from an EMBL/GenBank/DDBJ whole genome shotgun (WGS) entry which is preliminary data.</text>
</comment>
<evidence type="ECO:0000313" key="3">
    <source>
        <dbReference type="Proteomes" id="UP000825935"/>
    </source>
</evidence>
<evidence type="ECO:0000259" key="1">
    <source>
        <dbReference type="Pfam" id="PF17032"/>
    </source>
</evidence>
<protein>
    <recommendedName>
        <fullName evidence="1">Zinc-ribbon 15 domain-containing protein</fullName>
    </recommendedName>
</protein>
<dbReference type="PANTHER" id="PTHR36718:SF1">
    <property type="entry name" value="DOUBLE ZINC RIBBON PROTEIN MJ0416"/>
    <property type="match status" value="1"/>
</dbReference>
<feature type="domain" description="Zinc-ribbon 15" evidence="1">
    <location>
        <begin position="23"/>
        <end position="107"/>
    </location>
</feature>
<dbReference type="PANTHER" id="PTHR36718">
    <property type="entry name" value="OS05G0435400 PROTEIN"/>
    <property type="match status" value="1"/>
</dbReference>
<dbReference type="Proteomes" id="UP000825935">
    <property type="component" value="Chromosome 3"/>
</dbReference>
<proteinExistence type="predicted"/>
<organism evidence="2 3">
    <name type="scientific">Ceratopteris richardii</name>
    <name type="common">Triangle waterfern</name>
    <dbReference type="NCBI Taxonomy" id="49495"/>
    <lineage>
        <taxon>Eukaryota</taxon>
        <taxon>Viridiplantae</taxon>
        <taxon>Streptophyta</taxon>
        <taxon>Embryophyta</taxon>
        <taxon>Tracheophyta</taxon>
        <taxon>Polypodiopsida</taxon>
        <taxon>Polypodiidae</taxon>
        <taxon>Polypodiales</taxon>
        <taxon>Pteridineae</taxon>
        <taxon>Pteridaceae</taxon>
        <taxon>Parkerioideae</taxon>
        <taxon>Ceratopteris</taxon>
    </lineage>
</organism>
<dbReference type="InterPro" id="IPR053281">
    <property type="entry name" value="Double_zinc_ribbon"/>
</dbReference>
<sequence length="112" mass="12754">MFFFFVGGVRHQVTEIIERDAARCLRCTYPANLVNYDNLLEIFFIPVWRWPCGKPALHCTNCGFLVPNGHFRSLTDNIGSASSTSRSVCWSCARSLEHSFRFCPDCGAREDL</sequence>
<dbReference type="OrthoDB" id="1850117at2759"/>
<evidence type="ECO:0000313" key="2">
    <source>
        <dbReference type="EMBL" id="KAH7441297.1"/>
    </source>
</evidence>
<dbReference type="EMBL" id="CM035408">
    <property type="protein sequence ID" value="KAH7441297.1"/>
    <property type="molecule type" value="Genomic_DNA"/>
</dbReference>
<reference evidence="2" key="1">
    <citation type="submission" date="2021-08" db="EMBL/GenBank/DDBJ databases">
        <title>WGS assembly of Ceratopteris richardii.</title>
        <authorList>
            <person name="Marchant D.B."/>
            <person name="Chen G."/>
            <person name="Jenkins J."/>
            <person name="Shu S."/>
            <person name="Leebens-Mack J."/>
            <person name="Grimwood J."/>
            <person name="Schmutz J."/>
            <person name="Soltis P."/>
            <person name="Soltis D."/>
            <person name="Chen Z.-H."/>
        </authorList>
    </citation>
    <scope>NUCLEOTIDE SEQUENCE</scope>
    <source>
        <strain evidence="2">Whitten #5841</strain>
        <tissue evidence="2">Leaf</tissue>
    </source>
</reference>